<accession>A0A379DCJ2</accession>
<dbReference type="AlphaFoldDB" id="A0A379DCJ2"/>
<sequence length="253" mass="29174">MIKIERHSQIIRYLETHNVLSIAEIAEMLECSEETIRKDLIELEKQNRLKRTRGGAYLENIYDRGFGNYIKKELMKDEKNYIAIMAMKRIKAKDLIIMDSSTTCVELAKNLIGKKIYVTVITNSLEIANLCSTSENINLIAIGGEFHNKTNSFIGYQTLDMLKTYRADIAFVSFPTIDMEFGLGENNIENLKIRKIMLKHSKNKILLMDHTKFTDESAVIFTEIEGIDTIITDQEPSKEWKNLLLRKGIRVES</sequence>
<dbReference type="Proteomes" id="UP000254777">
    <property type="component" value="Unassembled WGS sequence"/>
</dbReference>
<dbReference type="SMART" id="SM01134">
    <property type="entry name" value="DeoRC"/>
    <property type="match status" value="1"/>
</dbReference>
<dbReference type="InterPro" id="IPR014036">
    <property type="entry name" value="DeoR-like_C"/>
</dbReference>
<gene>
    <name evidence="5" type="primary">glcR</name>
    <name evidence="5" type="ORF">NCTC11088_01462</name>
</gene>
<protein>
    <submittedName>
        <fullName evidence="5">HTH-type transcriptional repressor glcR</fullName>
    </submittedName>
</protein>
<evidence type="ECO:0000313" key="6">
    <source>
        <dbReference type="Proteomes" id="UP000254777"/>
    </source>
</evidence>
<evidence type="ECO:0000256" key="2">
    <source>
        <dbReference type="ARBA" id="ARBA00023125"/>
    </source>
</evidence>
<dbReference type="PANTHER" id="PTHR30363:SF44">
    <property type="entry name" value="AGA OPERON TRANSCRIPTIONAL REPRESSOR-RELATED"/>
    <property type="match status" value="1"/>
</dbReference>
<evidence type="ECO:0000313" key="5">
    <source>
        <dbReference type="EMBL" id="SUB75664.1"/>
    </source>
</evidence>
<keyword evidence="1" id="KW-0805">Transcription regulation</keyword>
<dbReference type="SUPFAM" id="SSF46785">
    <property type="entry name" value="Winged helix' DNA-binding domain"/>
    <property type="match status" value="1"/>
</dbReference>
<dbReference type="InterPro" id="IPR001034">
    <property type="entry name" value="DeoR_HTH"/>
</dbReference>
<reference evidence="5 6" key="1">
    <citation type="submission" date="2018-06" db="EMBL/GenBank/DDBJ databases">
        <authorList>
            <consortium name="Pathogen Informatics"/>
            <person name="Doyle S."/>
        </authorList>
    </citation>
    <scope>NUCLEOTIDE SEQUENCE [LARGE SCALE GENOMIC DNA]</scope>
    <source>
        <strain evidence="5 6">NCTC11088</strain>
    </source>
</reference>
<dbReference type="InterPro" id="IPR036390">
    <property type="entry name" value="WH_DNA-bd_sf"/>
</dbReference>
<dbReference type="GO" id="GO:0003677">
    <property type="term" value="F:DNA binding"/>
    <property type="evidence" value="ECO:0007669"/>
    <property type="project" value="UniProtKB-KW"/>
</dbReference>
<evidence type="ECO:0000256" key="1">
    <source>
        <dbReference type="ARBA" id="ARBA00023015"/>
    </source>
</evidence>
<evidence type="ECO:0000256" key="3">
    <source>
        <dbReference type="ARBA" id="ARBA00023163"/>
    </source>
</evidence>
<dbReference type="PROSITE" id="PS00894">
    <property type="entry name" value="HTH_DEOR_1"/>
    <property type="match status" value="1"/>
</dbReference>
<dbReference type="PANTHER" id="PTHR30363">
    <property type="entry name" value="HTH-TYPE TRANSCRIPTIONAL REGULATOR SRLR-RELATED"/>
    <property type="match status" value="1"/>
</dbReference>
<feature type="domain" description="HTH deoR-type" evidence="4">
    <location>
        <begin position="3"/>
        <end position="58"/>
    </location>
</feature>
<dbReference type="Gene3D" id="3.40.50.1360">
    <property type="match status" value="1"/>
</dbReference>
<dbReference type="PRINTS" id="PR00037">
    <property type="entry name" value="HTHLACR"/>
</dbReference>
<evidence type="ECO:0000259" key="4">
    <source>
        <dbReference type="PROSITE" id="PS51000"/>
    </source>
</evidence>
<organism evidence="5 6">
    <name type="scientific">Peptoniphilus indolicus</name>
    <dbReference type="NCBI Taxonomy" id="33030"/>
    <lineage>
        <taxon>Bacteria</taxon>
        <taxon>Bacillati</taxon>
        <taxon>Bacillota</taxon>
        <taxon>Tissierellia</taxon>
        <taxon>Tissierellales</taxon>
        <taxon>Peptoniphilaceae</taxon>
        <taxon>Peptoniphilus</taxon>
    </lineage>
</organism>
<proteinExistence type="predicted"/>
<dbReference type="SUPFAM" id="SSF100950">
    <property type="entry name" value="NagB/RpiA/CoA transferase-like"/>
    <property type="match status" value="1"/>
</dbReference>
<dbReference type="InterPro" id="IPR037171">
    <property type="entry name" value="NagB/RpiA_transferase-like"/>
</dbReference>
<dbReference type="PROSITE" id="PS51000">
    <property type="entry name" value="HTH_DEOR_2"/>
    <property type="match status" value="1"/>
</dbReference>
<dbReference type="Pfam" id="PF08220">
    <property type="entry name" value="HTH_DeoR"/>
    <property type="match status" value="1"/>
</dbReference>
<dbReference type="SMART" id="SM00420">
    <property type="entry name" value="HTH_DEOR"/>
    <property type="match status" value="1"/>
</dbReference>
<name>A0A379DCJ2_9FIRM</name>
<keyword evidence="3" id="KW-0804">Transcription</keyword>
<dbReference type="Pfam" id="PF00455">
    <property type="entry name" value="DeoRC"/>
    <property type="match status" value="1"/>
</dbReference>
<dbReference type="RefSeq" id="WP_004820840.1">
    <property type="nucleotide sequence ID" value="NZ_UGTH01000001.1"/>
</dbReference>
<dbReference type="Gene3D" id="1.10.10.10">
    <property type="entry name" value="Winged helix-like DNA-binding domain superfamily/Winged helix DNA-binding domain"/>
    <property type="match status" value="1"/>
</dbReference>
<dbReference type="EMBL" id="UGTH01000001">
    <property type="protein sequence ID" value="SUB75664.1"/>
    <property type="molecule type" value="Genomic_DNA"/>
</dbReference>
<dbReference type="GO" id="GO:0003700">
    <property type="term" value="F:DNA-binding transcription factor activity"/>
    <property type="evidence" value="ECO:0007669"/>
    <property type="project" value="InterPro"/>
</dbReference>
<dbReference type="InterPro" id="IPR050313">
    <property type="entry name" value="Carb_Metab_HTH_regulators"/>
</dbReference>
<dbReference type="InterPro" id="IPR036388">
    <property type="entry name" value="WH-like_DNA-bd_sf"/>
</dbReference>
<dbReference type="InterPro" id="IPR018356">
    <property type="entry name" value="Tscrpt_reg_HTH_DeoR_CS"/>
</dbReference>
<keyword evidence="2" id="KW-0238">DNA-binding</keyword>